<feature type="transmembrane region" description="Helical" evidence="12">
    <location>
        <begin position="2304"/>
        <end position="2323"/>
    </location>
</feature>
<evidence type="ECO:0000256" key="6">
    <source>
        <dbReference type="ARBA" id="ARBA00022989"/>
    </source>
</evidence>
<dbReference type="Pfam" id="PF23188">
    <property type="entry name" value="THU_Piezo1"/>
    <property type="match status" value="1"/>
</dbReference>
<name>A0A3Q1J6F3_ANATE</name>
<reference evidence="18" key="1">
    <citation type="submission" date="2021-04" db="EMBL/GenBank/DDBJ databases">
        <authorList>
            <consortium name="Wellcome Sanger Institute Data Sharing"/>
        </authorList>
    </citation>
    <scope>NUCLEOTIDE SEQUENCE [LARGE SCALE GENOMIC DNA]</scope>
</reference>
<evidence type="ECO:0000256" key="8">
    <source>
        <dbReference type="ARBA" id="ARBA00023136"/>
    </source>
</evidence>
<feature type="transmembrane region" description="Helical" evidence="12">
    <location>
        <begin position="1868"/>
        <end position="1887"/>
    </location>
</feature>
<evidence type="ECO:0000256" key="4">
    <source>
        <dbReference type="ARBA" id="ARBA00022475"/>
    </source>
</evidence>
<feature type="compositionally biased region" description="Basic and acidic residues" evidence="11">
    <location>
        <begin position="1724"/>
        <end position="1733"/>
    </location>
</feature>
<proteinExistence type="inferred from homology"/>
<feature type="transmembrane region" description="Helical" evidence="12">
    <location>
        <begin position="283"/>
        <end position="306"/>
    </location>
</feature>
<reference evidence="18" key="3">
    <citation type="submission" date="2025-09" db="UniProtKB">
        <authorList>
            <consortium name="Ensembl"/>
        </authorList>
    </citation>
    <scope>IDENTIFICATION</scope>
</reference>
<dbReference type="InterPro" id="IPR056769">
    <property type="entry name" value="Piezo_TM1-24"/>
</dbReference>
<dbReference type="Proteomes" id="UP000265040">
    <property type="component" value="Chromosome 17"/>
</dbReference>
<feature type="region of interest" description="Disordered" evidence="11">
    <location>
        <begin position="182"/>
        <end position="211"/>
    </location>
</feature>
<dbReference type="GO" id="GO:0005886">
    <property type="term" value="C:plasma membrane"/>
    <property type="evidence" value="ECO:0007669"/>
    <property type="project" value="UniProtKB-SubCell"/>
</dbReference>
<keyword evidence="9" id="KW-0407">Ion channel</keyword>
<feature type="compositionally biased region" description="Acidic residues" evidence="11">
    <location>
        <begin position="182"/>
        <end position="209"/>
    </location>
</feature>
<dbReference type="InterPro" id="IPR031805">
    <property type="entry name" value="Piezo_TM25-28"/>
</dbReference>
<feature type="transmembrane region" description="Helical" evidence="12">
    <location>
        <begin position="260"/>
        <end position="276"/>
    </location>
</feature>
<comment type="subcellular location">
    <subcellularLocation>
        <location evidence="1">Cell membrane</location>
        <topology evidence="1">Multi-pass membrane protein</topology>
    </subcellularLocation>
</comment>
<feature type="transmembrane region" description="Helical" evidence="12">
    <location>
        <begin position="119"/>
        <end position="136"/>
    </location>
</feature>
<feature type="transmembrane region" description="Helical" evidence="12">
    <location>
        <begin position="636"/>
        <end position="655"/>
    </location>
</feature>
<evidence type="ECO:0000256" key="2">
    <source>
        <dbReference type="ARBA" id="ARBA00007821"/>
    </source>
</evidence>
<feature type="transmembrane region" description="Helical" evidence="12">
    <location>
        <begin position="2175"/>
        <end position="2193"/>
    </location>
</feature>
<dbReference type="Pfam" id="PF15917">
    <property type="entry name" value="Piezo_TM25-28"/>
    <property type="match status" value="1"/>
</dbReference>
<keyword evidence="7" id="KW-0406">Ion transport</keyword>
<keyword evidence="19" id="KW-1185">Reference proteome</keyword>
<evidence type="ECO:0000256" key="3">
    <source>
        <dbReference type="ARBA" id="ARBA00022448"/>
    </source>
</evidence>
<feature type="transmembrane region" description="Helical" evidence="12">
    <location>
        <begin position="870"/>
        <end position="890"/>
    </location>
</feature>
<feature type="compositionally biased region" description="Low complexity" evidence="11">
    <location>
        <begin position="2045"/>
        <end position="2066"/>
    </location>
</feature>
<dbReference type="Ensembl" id="ENSATET00000028852.3">
    <property type="protein sequence ID" value="ENSATEP00000028410.2"/>
    <property type="gene ID" value="ENSATEG00000019170.3"/>
</dbReference>
<feature type="region of interest" description="Disordered" evidence="11">
    <location>
        <begin position="1721"/>
        <end position="1795"/>
    </location>
</feature>
<comment type="similarity">
    <text evidence="2">Belongs to the PIEZO (TC 1.A.75) family.</text>
</comment>
<feature type="region of interest" description="Disordered" evidence="11">
    <location>
        <begin position="1430"/>
        <end position="1463"/>
    </location>
</feature>
<keyword evidence="10" id="KW-0175">Coiled coil</keyword>
<protein>
    <submittedName>
        <fullName evidence="18">Uncharacterized protein</fullName>
    </submittedName>
</protein>
<feature type="domain" description="Piezo THU9 and anchor" evidence="17">
    <location>
        <begin position="2130"/>
        <end position="2366"/>
    </location>
</feature>
<evidence type="ECO:0000259" key="14">
    <source>
        <dbReference type="Pfam" id="PF15917"/>
    </source>
</evidence>
<evidence type="ECO:0000256" key="1">
    <source>
        <dbReference type="ARBA" id="ARBA00004651"/>
    </source>
</evidence>
<keyword evidence="5 12" id="KW-0812">Transmembrane</keyword>
<feature type="transmembrane region" description="Helical" evidence="12">
    <location>
        <begin position="2202"/>
        <end position="2220"/>
    </location>
</feature>
<feature type="region of interest" description="Disordered" evidence="11">
    <location>
        <begin position="1967"/>
        <end position="2020"/>
    </location>
</feature>
<dbReference type="InterPro" id="IPR027272">
    <property type="entry name" value="Piezo"/>
</dbReference>
<evidence type="ECO:0000256" key="11">
    <source>
        <dbReference type="SAM" id="MobiDB-lite"/>
    </source>
</evidence>
<feature type="transmembrane region" description="Helical" evidence="12">
    <location>
        <begin position="1053"/>
        <end position="1071"/>
    </location>
</feature>
<feature type="domain" description="Piezo non-specific cation channel cap" evidence="13">
    <location>
        <begin position="2408"/>
        <end position="2689"/>
    </location>
</feature>
<evidence type="ECO:0000259" key="15">
    <source>
        <dbReference type="Pfam" id="PF23188"/>
    </source>
</evidence>
<dbReference type="GeneTree" id="ENSGT00940000154456"/>
<feature type="transmembrane region" description="Helical" evidence="12">
    <location>
        <begin position="1105"/>
        <end position="1127"/>
    </location>
</feature>
<evidence type="ECO:0000256" key="12">
    <source>
        <dbReference type="SAM" id="Phobius"/>
    </source>
</evidence>
<feature type="transmembrane region" description="Helical" evidence="12">
    <location>
        <begin position="538"/>
        <end position="558"/>
    </location>
</feature>
<sequence>MIKSACLLFFSPAACLFRYNVLSFFYLIYLLLIPLFAEPTSTTMQGHTGRLLQSLCFTSMSFLLLHIIYQITVNSLLAGNSIASDFNCSTWEKSIRQIGFESVIGADAGNGIRVFIPDIGMFMVSLAIWLLCRSLVQKRPPEDMAQYNADFEAEEQVDQDFYHEEEEKLSLDDNILLEEDSEAGYEAEEDEDDDDIYEEEEEDEEEEEAKESTKMKILRLVAEVASKVKEIIGNLITTAGKVVVTILLGMTGIMQPSLTSAVYFFIFLFLCTWWSLCRTFNTLLFSCMCVLIAIFSAGHIIVIYLYQFQFFQESIPPGDNYTSVFGISPIIQSNCSNTWKLTVHPQRKWYHFVNPIMLLILYYTLATLIRLWLQEPIDQLMVRTADPNSVAALSIYQHTHVPTSVPRPVPTSNGTSFDFVTAANGPVRLDLYSTPKYKMDQPTDETEKKDESVYEVCLPPEDSALEGGEEKSEGGEEGMKKRGVGAMVKVFHFIMKQSYICALIAMMAWSITYVSWLTFVFLMWSCMLWMVKDRRRYAMLSSPFMVAYGNLLIVLQYIWTFENMTYISGLFVEKKNPFHSLSSKVLCLLSFWLLLRQTLTERREKQKEDSAGLSDVHEDSEEGGEQDIMHVLGNMVMAMLVKYWIYICGGMFFFVSFEGTIVMYKIIYMMMFLSCVALYQVHYEWWRRILKYFWMSVVMYTMLVLTLVYTFQFNNSFHFWNKVLGMDKNGLKDLGLEQFSLAKLFTRIFIPTSFLLACILHLHYFHDRFLQLTDLQAVVAKEESTIYRLVHQDGSLADLTMLSASSVDAALPREDEEQEKEQEDLVGLSIQVCLVFITSSSDLKNKWHLVVDRLTVLFLKFLEYFHKLQLFIWWLLEIHIIKIVSCYIVLVSLKEVSLLNYVFLVSWAFALPYSHFRPLASSVCTVWTCVIIVCKMLYQLKSIDPPSYSKNCSELVNISMLRSDEMKESLLYKEPVDPANWLKKCMLLIRKGTHNNLLMLALLAFEITIYRHQQFFRLRNKLSPPAAQIIFHDITRQHLDIGIIHFVKYFINYFFYKFGLETCLLLGVNVIGQRMDFYAMLHAFALIAVMYRRRRKAIAEIWPKYCCFLACMLTFQYLVCIGIPPAACKDYPWTTTDTNVVKWLYIPDFRSRPNPLFLIYDFMLLLCASLQRQIFEDENKAAVRLMAGDNVEICRDLDAASFSVHNPVPDFIHCRSYLDMLKVIMFSYLFWFVLTIIFITGTTRISVFCMGYLVACFYFLLFGGELLLKPIKKILHYWDFLIAYNIFVITMKNILSILACGYIKSLVKNHCWLIQLLSLACTIKEYNIEIKQPENGDQCELPSNEAGIIWDSICFAFLLLQRRVFMSYYFLHVVADIRASQILASRGAELFQATIVKAVRARLEEERKSVEQLKRQMERIKVRQQKFKRGKEKMLSMAQESGDGQTLIQPEDDDDDDGMMKPSQLVRSGDYYLFETDSEEEEEEEEKKDDEPPKKSAFQFLYHAWITDPKAALKARGKEKRKFWKKYTRGVRHRKSKKDAGHVAVDVGELSDGQEKGDETKKSGGPDNIIKRVFNIIKFTWVLFQTTVESFTKWMNEMCREYMDISTVLRIERCMLTREVKKFVVTLTCCRSHLIISYQIIISPLIICHSHHLSNNTEATNLFSRQSTLEELDGMPECIPKTSERARPKLRKMYCMDMSNSSLDSGSSFISRCLASDFITESDDGGRQQDKMQKGGQVGLLYTPDTDASKTSDADVPPSYSKAVSFDRLELSDDESDMEGKRRMLMTSDSRSDSRSDIMLPSMTTELTASELLLNKMFHDEELEQSDKFYQNQPLVLQLCYALYNMLVAHSEMVCYLVIIINHMVSASCATLVLPITIFLWAMLSVPRPSKRYWMTAIVYTEVTIVTKYFFQFGFFPFNQNKMEKNKPYHPPNIIGVEKKDGYVHYDLVQLLALFFHRSILKCHGLWDDDDPKEKKEPPPQSESEDEGKDKEESEKESEPPSSMISERRGSNHTLRSINFGTSIDSGHVQVHYPQQQTYQRRKSSSGGSHISHSSRSLHPSASTASHNSSRKDGSLPSIHQKTRKEMIMEKLREQLYKGKAFIIKRFMEIYLPMRQFFYNLIHPDYSAVTDVYVLMFLADTVDFIIIVFGFWAFGKHSAADITSSLSEDQVPGPFLVMVLIQFGTMVVDRALYLRKSVMGKVIFQVILVFGIHFWMFFILPGVTEKRFSENIVAQMWYFVKCIYFGLSAYQIRCGYPTRVLGNFLTKSYNYVNLFLFQGFRLVPFLTELRAVMDWVWTDTSLSLSSWICVEDIYAHIFILKCWRESEKRYPQPRGQKKKKVVKYGMGGMIVVLLICIVWFPLLFMSLVKSVAGVVNPPLDVSFEITLAGFQPIFTMSAQQKQLHSVKPDQFVQFWKRYEALQWLESYRSDDLYIAELKGSSNSLWTISPPSRANLMEMLGLNEDFPITVSWSVQRNLTFGAKAEIASGKRVTFLDPTTKTDLIKLLNGTETNAQVDIFPRYIRAPSDSDAKPVEQLYKGSNKQMLNITVTLMRSGNESGQVQEWWIVNQTEPGPIEKSNPKYKYEAGLEIYVFSDPVSPPSLGFLAGYGIMGLYASVVLVIGKFVREFFSGISHTIMFEELPNVDRILKLCTDIFLVRETGELDLEEDMYAKLIFLYRSPETMIKWTREKTQ</sequence>
<feature type="domain" description="Piezo transmembrane helical unit" evidence="15">
    <location>
        <begin position="1848"/>
        <end position="1968"/>
    </location>
</feature>
<feature type="domain" description="Piezo TM1-24" evidence="16">
    <location>
        <begin position="18"/>
        <end position="771"/>
    </location>
</feature>
<feature type="domain" description="Piezo TM25-28" evidence="14">
    <location>
        <begin position="1199"/>
        <end position="1518"/>
    </location>
</feature>
<evidence type="ECO:0000256" key="10">
    <source>
        <dbReference type="SAM" id="Coils"/>
    </source>
</evidence>
<evidence type="ECO:0000313" key="18">
    <source>
        <dbReference type="Ensembl" id="ENSATEP00000028410.2"/>
    </source>
</evidence>
<reference evidence="18" key="2">
    <citation type="submission" date="2025-08" db="UniProtKB">
        <authorList>
            <consortium name="Ensembl"/>
        </authorList>
    </citation>
    <scope>IDENTIFICATION</scope>
</reference>
<evidence type="ECO:0000259" key="17">
    <source>
        <dbReference type="Pfam" id="PF24874"/>
    </source>
</evidence>
<dbReference type="Pfam" id="PF24871">
    <property type="entry name" value="Piezo_TM1-24"/>
    <property type="match status" value="1"/>
</dbReference>
<gene>
    <name evidence="18" type="primary">PIEZO2</name>
</gene>
<evidence type="ECO:0000256" key="9">
    <source>
        <dbReference type="ARBA" id="ARBA00023303"/>
    </source>
</evidence>
<feature type="transmembrane region" description="Helical" evidence="12">
    <location>
        <begin position="744"/>
        <end position="765"/>
    </location>
</feature>
<feature type="compositionally biased region" description="Polar residues" evidence="11">
    <location>
        <begin position="1438"/>
        <end position="1448"/>
    </location>
</feature>
<feature type="coiled-coil region" evidence="10">
    <location>
        <begin position="1396"/>
        <end position="1430"/>
    </location>
</feature>
<accession>A0A3Q1J6F3</accession>
<dbReference type="InterPro" id="IPR031334">
    <property type="entry name" value="Piezo_cap_dom"/>
</dbReference>
<organism evidence="18 19">
    <name type="scientific">Anabas testudineus</name>
    <name type="common">Climbing perch</name>
    <name type="synonym">Anthias testudineus</name>
    <dbReference type="NCBI Taxonomy" id="64144"/>
    <lineage>
        <taxon>Eukaryota</taxon>
        <taxon>Metazoa</taxon>
        <taxon>Chordata</taxon>
        <taxon>Craniata</taxon>
        <taxon>Vertebrata</taxon>
        <taxon>Euteleostomi</taxon>
        <taxon>Actinopterygii</taxon>
        <taxon>Neopterygii</taxon>
        <taxon>Teleostei</taxon>
        <taxon>Neoteleostei</taxon>
        <taxon>Acanthomorphata</taxon>
        <taxon>Anabantaria</taxon>
        <taxon>Anabantiformes</taxon>
        <taxon>Anabantoidei</taxon>
        <taxon>Anabantidae</taxon>
        <taxon>Anabas</taxon>
    </lineage>
</organism>
<feature type="compositionally biased region" description="Basic and acidic residues" evidence="11">
    <location>
        <begin position="1988"/>
        <end position="1999"/>
    </location>
</feature>
<feature type="transmembrane region" description="Helical" evidence="12">
    <location>
        <begin position="49"/>
        <end position="69"/>
    </location>
</feature>
<feature type="transmembrane region" description="Helical" evidence="12">
    <location>
        <begin position="17"/>
        <end position="37"/>
    </location>
</feature>
<feature type="region of interest" description="Disordered" evidence="11">
    <location>
        <begin position="2036"/>
        <end position="2081"/>
    </location>
</feature>
<feature type="transmembrane region" description="Helical" evidence="12">
    <location>
        <begin position="1077"/>
        <end position="1093"/>
    </location>
</feature>
<feature type="transmembrane region" description="Helical" evidence="12">
    <location>
        <begin position="1893"/>
        <end position="1918"/>
    </location>
</feature>
<feature type="transmembrane region" description="Helical" evidence="12">
    <location>
        <begin position="349"/>
        <end position="373"/>
    </location>
</feature>
<evidence type="ECO:0000313" key="19">
    <source>
        <dbReference type="Proteomes" id="UP000265040"/>
    </source>
</evidence>
<feature type="transmembrane region" description="Helical" evidence="12">
    <location>
        <begin position="2344"/>
        <end position="2368"/>
    </location>
</feature>
<dbReference type="PANTHER" id="PTHR47049:SF6">
    <property type="entry name" value="PIEZO-TYPE MECHANOSENSITIVE ION CHANNEL COMPONENT"/>
    <property type="match status" value="1"/>
</dbReference>
<dbReference type="GO" id="GO:0008381">
    <property type="term" value="F:mechanosensitive monoatomic ion channel activity"/>
    <property type="evidence" value="ECO:0007669"/>
    <property type="project" value="InterPro"/>
</dbReference>
<feature type="transmembrane region" description="Helical" evidence="12">
    <location>
        <begin position="235"/>
        <end position="254"/>
    </location>
</feature>
<dbReference type="PANTHER" id="PTHR47049">
    <property type="entry name" value="PIEZO-TYPE MECHANOSENSITIVE ION CHANNEL HOMOLOG"/>
    <property type="match status" value="1"/>
</dbReference>
<keyword evidence="6 12" id="KW-1133">Transmembrane helix</keyword>
<keyword evidence="3" id="KW-0813">Transport</keyword>
<feature type="transmembrane region" description="Helical" evidence="12">
    <location>
        <begin position="1245"/>
        <end position="1268"/>
    </location>
</feature>
<dbReference type="InterPro" id="IPR056768">
    <property type="entry name" value="THU_Piezo"/>
</dbReference>
<feature type="transmembrane region" description="Helical" evidence="12">
    <location>
        <begin position="920"/>
        <end position="938"/>
    </location>
</feature>
<keyword evidence="4" id="KW-1003">Cell membrane</keyword>
<evidence type="ECO:0000259" key="16">
    <source>
        <dbReference type="Pfam" id="PF24871"/>
    </source>
</evidence>
<feature type="transmembrane region" description="Helical" evidence="12">
    <location>
        <begin position="1220"/>
        <end position="1239"/>
    </location>
</feature>
<feature type="transmembrane region" description="Helical" evidence="12">
    <location>
        <begin position="2232"/>
        <end position="2250"/>
    </location>
</feature>
<keyword evidence="8 12" id="KW-0472">Membrane</keyword>
<dbReference type="Pfam" id="PF24874">
    <property type="entry name" value="Piezo_THU9_anchor"/>
    <property type="match status" value="1"/>
</dbReference>
<feature type="transmembrane region" description="Helical" evidence="12">
    <location>
        <begin position="2602"/>
        <end position="2622"/>
    </location>
</feature>
<feature type="transmembrane region" description="Helical" evidence="12">
    <location>
        <begin position="661"/>
        <end position="680"/>
    </location>
</feature>
<dbReference type="Pfam" id="PF12166">
    <property type="entry name" value="Piezo_cap"/>
    <property type="match status" value="1"/>
</dbReference>
<evidence type="ECO:0000259" key="13">
    <source>
        <dbReference type="Pfam" id="PF12166"/>
    </source>
</evidence>
<feature type="transmembrane region" description="Helical" evidence="12">
    <location>
        <begin position="692"/>
        <end position="711"/>
    </location>
</feature>
<feature type="transmembrane region" description="Helical" evidence="12">
    <location>
        <begin position="2271"/>
        <end position="2292"/>
    </location>
</feature>
<dbReference type="InterPro" id="IPR056770">
    <property type="entry name" value="Piezo_THU9_anchor"/>
</dbReference>
<evidence type="ECO:0000256" key="7">
    <source>
        <dbReference type="ARBA" id="ARBA00023065"/>
    </source>
</evidence>
<evidence type="ECO:0000256" key="5">
    <source>
        <dbReference type="ARBA" id="ARBA00022692"/>
    </source>
</evidence>
<feature type="transmembrane region" description="Helical" evidence="12">
    <location>
        <begin position="2132"/>
        <end position="2155"/>
    </location>
</feature>
<feature type="transmembrane region" description="Helical" evidence="12">
    <location>
        <begin position="1280"/>
        <end position="1299"/>
    </location>
</feature>